<name>A0ABN2Q225_9MICO</name>
<proteinExistence type="predicted"/>
<dbReference type="RefSeq" id="WP_248151770.1">
    <property type="nucleotide sequence ID" value="NZ_BAAAOF010000009.1"/>
</dbReference>
<reference evidence="1 2" key="1">
    <citation type="journal article" date="2019" name="Int. J. Syst. Evol. Microbiol.">
        <title>The Global Catalogue of Microorganisms (GCM) 10K type strain sequencing project: providing services to taxonomists for standard genome sequencing and annotation.</title>
        <authorList>
            <consortium name="The Broad Institute Genomics Platform"/>
            <consortium name="The Broad Institute Genome Sequencing Center for Infectious Disease"/>
            <person name="Wu L."/>
            <person name="Ma J."/>
        </authorList>
    </citation>
    <scope>NUCLEOTIDE SEQUENCE [LARGE SCALE GENOMIC DNA]</scope>
    <source>
        <strain evidence="1 2">JCM 14900</strain>
    </source>
</reference>
<comment type="caution">
    <text evidence="1">The sequence shown here is derived from an EMBL/GenBank/DDBJ whole genome shotgun (WGS) entry which is preliminary data.</text>
</comment>
<evidence type="ECO:0000313" key="2">
    <source>
        <dbReference type="Proteomes" id="UP001501343"/>
    </source>
</evidence>
<keyword evidence="2" id="KW-1185">Reference proteome</keyword>
<protein>
    <submittedName>
        <fullName evidence="1">Uncharacterized protein</fullName>
    </submittedName>
</protein>
<dbReference type="Proteomes" id="UP001501343">
    <property type="component" value="Unassembled WGS sequence"/>
</dbReference>
<gene>
    <name evidence="1" type="ORF">GCM10009775_36680</name>
</gene>
<evidence type="ECO:0000313" key="1">
    <source>
        <dbReference type="EMBL" id="GAA1941556.1"/>
    </source>
</evidence>
<sequence>MLSDQDYLDAFNDPSTIDQLEDAESVVIPFSIEPEVNDERATAARQLLKESGQLASGTLLIQSPYDTGTYVSASEAIETFAVAKYHHFAVVASFLGARSLRVTDAKVERTAGDAKAAAKVGAKTVGVDAHLSADIASDLKAQLALETDFAGSDPDPDEALAYIREHNLLGEHSMTALVALRRGKNPVLRYQLTLDATKESQMNIDSALKVSAGLPKLVDVGGTFAASTRAVGSIKITTEITFPKPKE</sequence>
<organism evidence="1 2">
    <name type="scientific">Microbacterium aoyamense</name>
    <dbReference type="NCBI Taxonomy" id="344166"/>
    <lineage>
        <taxon>Bacteria</taxon>
        <taxon>Bacillati</taxon>
        <taxon>Actinomycetota</taxon>
        <taxon>Actinomycetes</taxon>
        <taxon>Micrococcales</taxon>
        <taxon>Microbacteriaceae</taxon>
        <taxon>Microbacterium</taxon>
    </lineage>
</organism>
<dbReference type="EMBL" id="BAAAOF010000009">
    <property type="protein sequence ID" value="GAA1941556.1"/>
    <property type="molecule type" value="Genomic_DNA"/>
</dbReference>
<accession>A0ABN2Q225</accession>